<reference evidence="2 3" key="1">
    <citation type="journal article" date="2024" name="Ann. Entomol. Soc. Am.">
        <title>Genomic analyses of the southern and eastern yellowjacket wasps (Hymenoptera: Vespidae) reveal evolutionary signatures of social life.</title>
        <authorList>
            <person name="Catto M.A."/>
            <person name="Caine P.B."/>
            <person name="Orr S.E."/>
            <person name="Hunt B.G."/>
            <person name="Goodisman M.A.D."/>
        </authorList>
    </citation>
    <scope>NUCLEOTIDE SEQUENCE [LARGE SCALE GENOMIC DNA]</scope>
    <source>
        <strain evidence="2">232</strain>
        <tissue evidence="2">Head and thorax</tissue>
    </source>
</reference>
<dbReference type="Proteomes" id="UP001607303">
    <property type="component" value="Unassembled WGS sequence"/>
</dbReference>
<dbReference type="AlphaFoldDB" id="A0ABD2BHT9"/>
<dbReference type="EMBL" id="JAYRBN010000075">
    <property type="protein sequence ID" value="KAL2732308.1"/>
    <property type="molecule type" value="Genomic_DNA"/>
</dbReference>
<feature type="signal peptide" evidence="1">
    <location>
        <begin position="1"/>
        <end position="31"/>
    </location>
</feature>
<sequence>MRRRITEVTTSTMHPVLFCWCVAAIFSVALAAWQENVRPKMYVQLGYYRRTANRRRVYKVCPTFEALDLNDTTTTTTTTTTMTTTTMTMTTMLRRLRRLG</sequence>
<gene>
    <name evidence="2" type="ORF">V1477_014549</name>
</gene>
<evidence type="ECO:0000256" key="1">
    <source>
        <dbReference type="SAM" id="SignalP"/>
    </source>
</evidence>
<evidence type="ECO:0000313" key="3">
    <source>
        <dbReference type="Proteomes" id="UP001607303"/>
    </source>
</evidence>
<keyword evidence="3" id="KW-1185">Reference proteome</keyword>
<keyword evidence="1" id="KW-0732">Signal</keyword>
<organism evidence="2 3">
    <name type="scientific">Vespula maculifrons</name>
    <name type="common">Eastern yellow jacket</name>
    <name type="synonym">Wasp</name>
    <dbReference type="NCBI Taxonomy" id="7453"/>
    <lineage>
        <taxon>Eukaryota</taxon>
        <taxon>Metazoa</taxon>
        <taxon>Ecdysozoa</taxon>
        <taxon>Arthropoda</taxon>
        <taxon>Hexapoda</taxon>
        <taxon>Insecta</taxon>
        <taxon>Pterygota</taxon>
        <taxon>Neoptera</taxon>
        <taxon>Endopterygota</taxon>
        <taxon>Hymenoptera</taxon>
        <taxon>Apocrita</taxon>
        <taxon>Aculeata</taxon>
        <taxon>Vespoidea</taxon>
        <taxon>Vespidae</taxon>
        <taxon>Vespinae</taxon>
        <taxon>Vespula</taxon>
    </lineage>
</organism>
<feature type="chain" id="PRO_5044857051" evidence="1">
    <location>
        <begin position="32"/>
        <end position="100"/>
    </location>
</feature>
<proteinExistence type="predicted"/>
<evidence type="ECO:0000313" key="2">
    <source>
        <dbReference type="EMBL" id="KAL2732308.1"/>
    </source>
</evidence>
<comment type="caution">
    <text evidence="2">The sequence shown here is derived from an EMBL/GenBank/DDBJ whole genome shotgun (WGS) entry which is preliminary data.</text>
</comment>
<name>A0ABD2BHT9_VESMC</name>
<accession>A0ABD2BHT9</accession>
<protein>
    <submittedName>
        <fullName evidence="2">Semaphorin-1A</fullName>
    </submittedName>
</protein>